<dbReference type="Pfam" id="PF04290">
    <property type="entry name" value="DctQ"/>
    <property type="match status" value="1"/>
</dbReference>
<evidence type="ECO:0000256" key="7">
    <source>
        <dbReference type="ARBA" id="ARBA00023136"/>
    </source>
</evidence>
<dbReference type="GO" id="GO:0005886">
    <property type="term" value="C:plasma membrane"/>
    <property type="evidence" value="ECO:0007669"/>
    <property type="project" value="UniProtKB-SubCell"/>
</dbReference>
<keyword evidence="4" id="KW-0997">Cell inner membrane</keyword>
<dbReference type="AlphaFoldDB" id="A0A6N2W553"/>
<dbReference type="GO" id="GO:0022857">
    <property type="term" value="F:transmembrane transporter activity"/>
    <property type="evidence" value="ECO:0007669"/>
    <property type="project" value="TreeGrafter"/>
</dbReference>
<evidence type="ECO:0000256" key="2">
    <source>
        <dbReference type="ARBA" id="ARBA00022448"/>
    </source>
</evidence>
<organism evidence="10">
    <name type="scientific">Enterocloster bolteae</name>
    <dbReference type="NCBI Taxonomy" id="208479"/>
    <lineage>
        <taxon>Bacteria</taxon>
        <taxon>Bacillati</taxon>
        <taxon>Bacillota</taxon>
        <taxon>Clostridia</taxon>
        <taxon>Lachnospirales</taxon>
        <taxon>Lachnospiraceae</taxon>
        <taxon>Enterocloster</taxon>
    </lineage>
</organism>
<sequence length="165" mass="18438">MEKMKKLFDRVLEVSCIALMSVMTILVTYQVITRYIFNKPSAVSEVLARYMFVWMVLLCAAYVFGLREHMNIPFVKDKLPPRGRIVCDIAGEIIIALFGLGVMAAGGYMGAVRQMGQMDSALQVSMGIIYGAIPLSGISIVFYFFYNVTALMKEFKNTACSKEEA</sequence>
<reference evidence="10" key="1">
    <citation type="submission" date="2019-11" db="EMBL/GenBank/DDBJ databases">
        <authorList>
            <person name="Feng L."/>
        </authorList>
    </citation>
    <scope>NUCLEOTIDE SEQUENCE</scope>
    <source>
        <strain evidence="10">CbolteaeLFYP116</strain>
    </source>
</reference>
<evidence type="ECO:0000313" key="10">
    <source>
        <dbReference type="EMBL" id="VYT37819.1"/>
    </source>
</evidence>
<comment type="similarity">
    <text evidence="8">Belongs to the TRAP transporter small permease family.</text>
</comment>
<feature type="domain" description="Tripartite ATP-independent periplasmic transporters DctQ component" evidence="9">
    <location>
        <begin position="23"/>
        <end position="150"/>
    </location>
</feature>
<evidence type="ECO:0000256" key="5">
    <source>
        <dbReference type="ARBA" id="ARBA00022692"/>
    </source>
</evidence>
<evidence type="ECO:0000256" key="8">
    <source>
        <dbReference type="ARBA" id="ARBA00038436"/>
    </source>
</evidence>
<dbReference type="EMBL" id="CACRTF010000014">
    <property type="protein sequence ID" value="VYT37819.1"/>
    <property type="molecule type" value="Genomic_DNA"/>
</dbReference>
<name>A0A6N2W553_9FIRM</name>
<dbReference type="InterPro" id="IPR055348">
    <property type="entry name" value="DctQ"/>
</dbReference>
<proteinExistence type="inferred from homology"/>
<evidence type="ECO:0000256" key="4">
    <source>
        <dbReference type="ARBA" id="ARBA00022519"/>
    </source>
</evidence>
<keyword evidence="6" id="KW-1133">Transmembrane helix</keyword>
<evidence type="ECO:0000256" key="6">
    <source>
        <dbReference type="ARBA" id="ARBA00022989"/>
    </source>
</evidence>
<comment type="subcellular location">
    <subcellularLocation>
        <location evidence="1">Cell inner membrane</location>
        <topology evidence="1">Multi-pass membrane protein</topology>
    </subcellularLocation>
</comment>
<dbReference type="InterPro" id="IPR007387">
    <property type="entry name" value="TRAP_DctQ"/>
</dbReference>
<evidence type="ECO:0000256" key="1">
    <source>
        <dbReference type="ARBA" id="ARBA00004429"/>
    </source>
</evidence>
<evidence type="ECO:0000256" key="3">
    <source>
        <dbReference type="ARBA" id="ARBA00022475"/>
    </source>
</evidence>
<dbReference type="PANTHER" id="PTHR35011:SF2">
    <property type="entry name" value="2,3-DIKETO-L-GULONATE TRAP TRANSPORTER SMALL PERMEASE PROTEIN YIAM"/>
    <property type="match status" value="1"/>
</dbReference>
<protein>
    <submittedName>
        <fullName evidence="10">2,3-diketo-L-gulonate TRAP transporter small permease protein YiaM</fullName>
    </submittedName>
</protein>
<keyword evidence="7" id="KW-0472">Membrane</keyword>
<dbReference type="RefSeq" id="WP_002571816.1">
    <property type="nucleotide sequence ID" value="NZ_BAABZS010000001.1"/>
</dbReference>
<keyword evidence="3" id="KW-1003">Cell membrane</keyword>
<dbReference type="GeneID" id="23116427"/>
<keyword evidence="5" id="KW-0812">Transmembrane</keyword>
<keyword evidence="2" id="KW-0813">Transport</keyword>
<accession>A0A6N2W553</accession>
<evidence type="ECO:0000259" key="9">
    <source>
        <dbReference type="Pfam" id="PF04290"/>
    </source>
</evidence>
<gene>
    <name evidence="10" type="primary">yiaM_4</name>
    <name evidence="10" type="ORF">CBLFYP116_03328</name>
</gene>
<dbReference type="PANTHER" id="PTHR35011">
    <property type="entry name" value="2,3-DIKETO-L-GULONATE TRAP TRANSPORTER SMALL PERMEASE PROTEIN YIAM"/>
    <property type="match status" value="1"/>
</dbReference>
<dbReference type="GO" id="GO:0015740">
    <property type="term" value="P:C4-dicarboxylate transport"/>
    <property type="evidence" value="ECO:0007669"/>
    <property type="project" value="TreeGrafter"/>
</dbReference>